<evidence type="ECO:0000313" key="3">
    <source>
        <dbReference type="Proteomes" id="UP000182798"/>
    </source>
</evidence>
<sequence>MAIDIRVTEVLTKTMKIDAQSTEEAINIVKDLYKQEKIVLDESDFDQNLVVEKKEEGFSSRKDALINMVVQYLMKNGERHYGIKRTRQTYLPGIKRITK</sequence>
<protein>
    <recommendedName>
        <fullName evidence="1">DpnD/PcfM-like C-terminal domain-containing protein</fullName>
    </recommendedName>
</protein>
<dbReference type="Proteomes" id="UP000182798">
    <property type="component" value="Unassembled WGS sequence"/>
</dbReference>
<evidence type="ECO:0000313" key="2">
    <source>
        <dbReference type="EMBL" id="OIR25388.1"/>
    </source>
</evidence>
<gene>
    <name evidence="2" type="ORF">BGC33_06370</name>
</gene>
<dbReference type="InterPro" id="IPR025575">
    <property type="entry name" value="DpnD/PcfM_C"/>
</dbReference>
<accession>A0A1J5TYW1</accession>
<organism evidence="2 3">
    <name type="scientific">Bathymodiolus thermophilus thioautotrophic gill symbiont</name>
    <dbReference type="NCBI Taxonomy" id="2360"/>
    <lineage>
        <taxon>Bacteria</taxon>
        <taxon>Pseudomonadati</taxon>
        <taxon>Pseudomonadota</taxon>
        <taxon>Gammaproteobacteria</taxon>
        <taxon>sulfur-oxidizing symbionts</taxon>
    </lineage>
</organism>
<proteinExistence type="predicted"/>
<reference evidence="3" key="1">
    <citation type="submission" date="2016-09" db="EMBL/GenBank/DDBJ databases">
        <title>Genome Sequence of Bathymodiolus thermophilus sulfur-oxidizing gill endosymbiont.</title>
        <authorList>
            <person name="Ponnudurai R."/>
            <person name="Kleiner M."/>
            <person name="Sayavedra L."/>
            <person name="Thuermer A."/>
            <person name="Felbeck H."/>
            <person name="Schlueter R."/>
            <person name="Schweder T."/>
            <person name="Markert S."/>
        </authorList>
    </citation>
    <scope>NUCLEOTIDE SEQUENCE [LARGE SCALE GENOMIC DNA]</scope>
    <source>
        <strain evidence="3">BAT/CrabSpa'14</strain>
    </source>
</reference>
<dbReference type="Pfam" id="PF14207">
    <property type="entry name" value="DpnD-PcfM"/>
    <property type="match status" value="1"/>
</dbReference>
<dbReference type="EMBL" id="MIQH01000338">
    <property type="protein sequence ID" value="OIR25388.1"/>
    <property type="molecule type" value="Genomic_DNA"/>
</dbReference>
<name>A0A1J5TYW1_9GAMM</name>
<evidence type="ECO:0000259" key="1">
    <source>
        <dbReference type="Pfam" id="PF14207"/>
    </source>
</evidence>
<comment type="caution">
    <text evidence="2">The sequence shown here is derived from an EMBL/GenBank/DDBJ whole genome shotgun (WGS) entry which is preliminary data.</text>
</comment>
<feature type="domain" description="DpnD/PcfM-like C-terminal" evidence="1">
    <location>
        <begin position="4"/>
        <end position="47"/>
    </location>
</feature>
<dbReference type="AlphaFoldDB" id="A0A1J5TYW1"/>
<dbReference type="RefSeq" id="WP_071563554.1">
    <property type="nucleotide sequence ID" value="NZ_MIQH01000338.1"/>
</dbReference>